<dbReference type="Proteomes" id="UP001597115">
    <property type="component" value="Unassembled WGS sequence"/>
</dbReference>
<accession>A0ABW4I171</accession>
<name>A0ABW4I171_9SPHN</name>
<dbReference type="RefSeq" id="WP_380886889.1">
    <property type="nucleotide sequence ID" value="NZ_JBHUDY010000001.1"/>
</dbReference>
<comment type="caution">
    <text evidence="1">The sequence shown here is derived from an EMBL/GenBank/DDBJ whole genome shotgun (WGS) entry which is preliminary data.</text>
</comment>
<organism evidence="1 2">
    <name type="scientific">Sphingomonas tabacisoli</name>
    <dbReference type="NCBI Taxonomy" id="2249466"/>
    <lineage>
        <taxon>Bacteria</taxon>
        <taxon>Pseudomonadati</taxon>
        <taxon>Pseudomonadota</taxon>
        <taxon>Alphaproteobacteria</taxon>
        <taxon>Sphingomonadales</taxon>
        <taxon>Sphingomonadaceae</taxon>
        <taxon>Sphingomonas</taxon>
    </lineage>
</organism>
<evidence type="ECO:0000313" key="1">
    <source>
        <dbReference type="EMBL" id="MFD1610834.1"/>
    </source>
</evidence>
<gene>
    <name evidence="1" type="ORF">ACFSCW_03350</name>
</gene>
<dbReference type="EMBL" id="JBHUDY010000001">
    <property type="protein sequence ID" value="MFD1610834.1"/>
    <property type="molecule type" value="Genomic_DNA"/>
</dbReference>
<proteinExistence type="predicted"/>
<keyword evidence="2" id="KW-1185">Reference proteome</keyword>
<sequence length="77" mass="8631">MNNDESTPRPRETSGPRTVETMQLKIHDRDAEGVVTVELIDKDGYSRAFFADADQALSEMAEALARDDYEDRAPFPA</sequence>
<evidence type="ECO:0000313" key="2">
    <source>
        <dbReference type="Proteomes" id="UP001597115"/>
    </source>
</evidence>
<protein>
    <submittedName>
        <fullName evidence="1">Uncharacterized protein</fullName>
    </submittedName>
</protein>
<reference evidence="2" key="1">
    <citation type="journal article" date="2019" name="Int. J. Syst. Evol. Microbiol.">
        <title>The Global Catalogue of Microorganisms (GCM) 10K type strain sequencing project: providing services to taxonomists for standard genome sequencing and annotation.</title>
        <authorList>
            <consortium name="The Broad Institute Genomics Platform"/>
            <consortium name="The Broad Institute Genome Sequencing Center for Infectious Disease"/>
            <person name="Wu L."/>
            <person name="Ma J."/>
        </authorList>
    </citation>
    <scope>NUCLEOTIDE SEQUENCE [LARGE SCALE GENOMIC DNA]</scope>
    <source>
        <strain evidence="2">CGMCC 1.16275</strain>
    </source>
</reference>